<dbReference type="PANTHER" id="PTHR43465">
    <property type="entry name" value="DUF1680 DOMAIN PROTEIN (AFU_ORTHOLOGUE AFUA_1G08910)"/>
    <property type="match status" value="1"/>
</dbReference>
<name>A0A831WZ10_9BACT</name>
<dbReference type="Pfam" id="PF07944">
    <property type="entry name" value="Beta-AFase-like_GH127_cat"/>
    <property type="match status" value="1"/>
</dbReference>
<sequence length="135" mass="15265">MSARGRLSGPVVDTSSSPFARLRPLPVTAVRLDDAFWGPRRQLVREVSLPLQYEYLERTGRLDNFRRAAGQQEGPFQGLYFNDSDVYKWLEAAAWSLATDPDPALDRLVDRQHRDRRPVCHDQGHHGRGPVAVAS</sequence>
<dbReference type="EMBL" id="DSIY01000035">
    <property type="protein sequence ID" value="HEG90114.1"/>
    <property type="molecule type" value="Genomic_DNA"/>
</dbReference>
<dbReference type="InterPro" id="IPR012878">
    <property type="entry name" value="Beta-AFase-like_GH127_cat"/>
</dbReference>
<organism evidence="3">
    <name type="scientific">Thermorudis peleae</name>
    <dbReference type="NCBI Taxonomy" id="1382356"/>
    <lineage>
        <taxon>Bacteria</taxon>
        <taxon>Pseudomonadati</taxon>
        <taxon>Thermomicrobiota</taxon>
        <taxon>Thermomicrobia</taxon>
        <taxon>Thermomicrobia incertae sedis</taxon>
        <taxon>Thermorudis</taxon>
    </lineage>
</organism>
<feature type="region of interest" description="Disordered" evidence="1">
    <location>
        <begin position="115"/>
        <end position="135"/>
    </location>
</feature>
<evidence type="ECO:0000256" key="1">
    <source>
        <dbReference type="SAM" id="MobiDB-lite"/>
    </source>
</evidence>
<feature type="domain" description="Non-reducing end beta-L-arabinofuranosidase-like GH127 catalytic" evidence="2">
    <location>
        <begin position="29"/>
        <end position="111"/>
    </location>
</feature>
<accession>A0A831WZ10</accession>
<evidence type="ECO:0000259" key="2">
    <source>
        <dbReference type="Pfam" id="PF07944"/>
    </source>
</evidence>
<proteinExistence type="predicted"/>
<dbReference type="AlphaFoldDB" id="A0A831WZ10"/>
<protein>
    <recommendedName>
        <fullName evidence="2">Non-reducing end beta-L-arabinofuranosidase-like GH127 catalytic domain-containing protein</fullName>
    </recommendedName>
</protein>
<dbReference type="PANTHER" id="PTHR43465:SF2">
    <property type="entry name" value="DUF1680 DOMAIN PROTEIN (AFU_ORTHOLOGUE AFUA_1G08910)"/>
    <property type="match status" value="1"/>
</dbReference>
<dbReference type="InterPro" id="IPR049174">
    <property type="entry name" value="Beta-AFase-like"/>
</dbReference>
<gene>
    <name evidence="3" type="ORF">ENP34_01505</name>
</gene>
<evidence type="ECO:0000313" key="3">
    <source>
        <dbReference type="EMBL" id="HEG90114.1"/>
    </source>
</evidence>
<reference evidence="3" key="1">
    <citation type="journal article" date="2020" name="mSystems">
        <title>Genome- and Community-Level Interaction Insights into Carbon Utilization and Element Cycling Functions of Hydrothermarchaeota in Hydrothermal Sediment.</title>
        <authorList>
            <person name="Zhou Z."/>
            <person name="Liu Y."/>
            <person name="Xu W."/>
            <person name="Pan J."/>
            <person name="Luo Z.H."/>
            <person name="Li M."/>
        </authorList>
    </citation>
    <scope>NUCLEOTIDE SEQUENCE [LARGE SCALE GENOMIC DNA]</scope>
    <source>
        <strain evidence="3">SpSt-210</strain>
    </source>
</reference>
<feature type="compositionally biased region" description="Basic and acidic residues" evidence="1">
    <location>
        <begin position="115"/>
        <end position="125"/>
    </location>
</feature>
<comment type="caution">
    <text evidence="3">The sequence shown here is derived from an EMBL/GenBank/DDBJ whole genome shotgun (WGS) entry which is preliminary data.</text>
</comment>